<feature type="domain" description="Vacuolar protein sorting-associated protein 13 VPS13 adaptor binding" evidence="3">
    <location>
        <begin position="1071"/>
        <end position="1307"/>
    </location>
</feature>
<feature type="region of interest" description="Disordered" evidence="2">
    <location>
        <begin position="1"/>
        <end position="25"/>
    </location>
</feature>
<dbReference type="InterPro" id="IPR009543">
    <property type="entry name" value="VPS13_VAB"/>
</dbReference>
<dbReference type="GO" id="GO:0006623">
    <property type="term" value="P:protein targeting to vacuole"/>
    <property type="evidence" value="ECO:0007669"/>
    <property type="project" value="TreeGrafter"/>
</dbReference>
<dbReference type="eggNOG" id="KOG1809">
    <property type="taxonomic scope" value="Eukaryota"/>
</dbReference>
<dbReference type="Pfam" id="PF25036">
    <property type="entry name" value="VPS13_VAB"/>
    <property type="match status" value="1"/>
</dbReference>
<dbReference type="PaxDb" id="2903-EOD35945"/>
<accession>A0A0D3KJL0</accession>
<dbReference type="GO" id="GO:0045053">
    <property type="term" value="P:protein retention in Golgi apparatus"/>
    <property type="evidence" value="ECO:0007669"/>
    <property type="project" value="TreeGrafter"/>
</dbReference>
<dbReference type="HOGENOM" id="CLU_232705_0_0_1"/>
<reference evidence="5" key="1">
    <citation type="journal article" date="2013" name="Nature">
        <title>Pan genome of the phytoplankton Emiliania underpins its global distribution.</title>
        <authorList>
            <person name="Read B.A."/>
            <person name="Kegel J."/>
            <person name="Klute M.J."/>
            <person name="Kuo A."/>
            <person name="Lefebvre S.C."/>
            <person name="Maumus F."/>
            <person name="Mayer C."/>
            <person name="Miller J."/>
            <person name="Monier A."/>
            <person name="Salamov A."/>
            <person name="Young J."/>
            <person name="Aguilar M."/>
            <person name="Claverie J.M."/>
            <person name="Frickenhaus S."/>
            <person name="Gonzalez K."/>
            <person name="Herman E.K."/>
            <person name="Lin Y.C."/>
            <person name="Napier J."/>
            <person name="Ogata H."/>
            <person name="Sarno A.F."/>
            <person name="Shmutz J."/>
            <person name="Schroeder D."/>
            <person name="de Vargas C."/>
            <person name="Verret F."/>
            <person name="von Dassow P."/>
            <person name="Valentin K."/>
            <person name="Van de Peer Y."/>
            <person name="Wheeler G."/>
            <person name="Dacks J.B."/>
            <person name="Delwiche C.F."/>
            <person name="Dyhrman S.T."/>
            <person name="Glockner G."/>
            <person name="John U."/>
            <person name="Richards T."/>
            <person name="Worden A.Z."/>
            <person name="Zhang X."/>
            <person name="Grigoriev I.V."/>
            <person name="Allen A.E."/>
            <person name="Bidle K."/>
            <person name="Borodovsky M."/>
            <person name="Bowler C."/>
            <person name="Brownlee C."/>
            <person name="Cock J.M."/>
            <person name="Elias M."/>
            <person name="Gladyshev V.N."/>
            <person name="Groth M."/>
            <person name="Guda C."/>
            <person name="Hadaegh A."/>
            <person name="Iglesias-Rodriguez M.D."/>
            <person name="Jenkins J."/>
            <person name="Jones B.M."/>
            <person name="Lawson T."/>
            <person name="Leese F."/>
            <person name="Lindquist E."/>
            <person name="Lobanov A."/>
            <person name="Lomsadze A."/>
            <person name="Malik S.B."/>
            <person name="Marsh M.E."/>
            <person name="Mackinder L."/>
            <person name="Mock T."/>
            <person name="Mueller-Roeber B."/>
            <person name="Pagarete A."/>
            <person name="Parker M."/>
            <person name="Probert I."/>
            <person name="Quesneville H."/>
            <person name="Raines C."/>
            <person name="Rensing S.A."/>
            <person name="Riano-Pachon D.M."/>
            <person name="Richier S."/>
            <person name="Rokitta S."/>
            <person name="Shiraiwa Y."/>
            <person name="Soanes D.M."/>
            <person name="van der Giezen M."/>
            <person name="Wahlund T.M."/>
            <person name="Williams B."/>
            <person name="Wilson W."/>
            <person name="Wolfe G."/>
            <person name="Wurch L.L."/>
        </authorList>
    </citation>
    <scope>NUCLEOTIDE SEQUENCE</scope>
</reference>
<reference evidence="4" key="2">
    <citation type="submission" date="2024-10" db="UniProtKB">
        <authorList>
            <consortium name="EnsemblProtists"/>
        </authorList>
    </citation>
    <scope>IDENTIFICATION</scope>
</reference>
<dbReference type="InterPro" id="IPR026847">
    <property type="entry name" value="VPS13"/>
</dbReference>
<protein>
    <recommendedName>
        <fullName evidence="3">Vacuolar protein sorting-associated protein 13 VPS13 adaptor binding domain-containing protein</fullName>
    </recommendedName>
</protein>
<dbReference type="GeneID" id="17281216"/>
<dbReference type="Proteomes" id="UP000013827">
    <property type="component" value="Unassembled WGS sequence"/>
</dbReference>
<evidence type="ECO:0000313" key="5">
    <source>
        <dbReference type="Proteomes" id="UP000013827"/>
    </source>
</evidence>
<evidence type="ECO:0000256" key="1">
    <source>
        <dbReference type="ARBA" id="ARBA00006545"/>
    </source>
</evidence>
<evidence type="ECO:0000256" key="2">
    <source>
        <dbReference type="SAM" id="MobiDB-lite"/>
    </source>
</evidence>
<keyword evidence="5" id="KW-1185">Reference proteome</keyword>
<dbReference type="PANTHER" id="PTHR16166:SF93">
    <property type="entry name" value="INTERMEMBRANE LIPID TRANSFER PROTEIN VPS13"/>
    <property type="match status" value="1"/>
</dbReference>
<sequence length="2079" mass="221591">MPQRSLEAAPSRASRRGVGRSCRRAVEAQGTPPISLGARARLRLRHASSRHGQLGNLTVQDTSTVAGGEYEMLGLREGAQSLLTFDSVRVSYWHPAVMRIVGYLQEGVLGALMSATASTVVQVARSVLADGAEDASAIALDIEVGSPLVLLPFEPDSSDGLRGDLGSIAVHNSLERRTAAGPGGGGAELLDCIVVAIERMQLSALLPEGEGALEATGGLSQMIEDVSLRLSVERGVGASAGRATLISGSGSELVCTCSKAQLDLVLPAVELALEDGGGPLLLAWMGGVRIGARQSADSAVYSVSSAALAVQDCRGDGYPSGRGTRPADSTGSRLKRLLWSDPAAEPAAASSAQLSVSHSVERLPGRGHEATTVVSVCGARGTHAAAAWCVNNFTHERVSESGVHITYAASAFRAAADFFSRSEGGGDGLLSAEEEAEALARPLSGPIGAVASPMVSPMVERLVSLPEEEEVADLGRRPLAALTLTSVVASCAGSDAKLVVACSACAQMHLHNPRLVAWEPLWEPWRFHVRGKLSPSDEPPFTEVKVHADEACNINISLSMCELVSGTTLTLIDDITGVAQPLVCDLRLRPDGCREARLLSDPLPRRPELPSGASATARAVRLLSDTTLHNQTADLLEAVHPLPAGAMLPLPLRPDRASYRLHLRPMDGGHAWSPACQAPTIPTLPGTDQSGLGRLLLTAASRAPQLPGYDGAADAGALHAPLECASEEPGADADGRHGAAWHCGACEVHVRAPLQLGSPAVGPARLEYQWLGGILRGELPSGGRRLVHTFAPATAVSLSVSIEGYRPSERVLAPHTALEGVLCEEVPVYDGRHSRLPLSIGYERLHGCVHALSLVAPCWVSNCTGLPLLLREHGAREAYCGDEPAVVCETVSENQRRRTAFNSFSADGLFPTDFAGAFSDERLSRRHSGLADLWLPTGWLWMEDWRLKGGKTGSVTEQGWEYAKGWSGAWSPQCTPKTGVRRRLWTRRRVRLSGLTRHLLGGMSENAVHRLSLSELQQVMQTLGEPAQRGADELRQYCMELRARAQERGGAEPDEAAGAAAAPVMPPVTARKRLELRLPGSCWSSAVSLEAAGTSGLLELPAGRGGGSAPSDGGPPRAYQLALGVTSAPGESCRSKMLVVEHRTTLLNRLDRPVGYVHHGKGGHTAALLRPGERAPFHWQDEPGLARLLSVCLLDAGADAASLAECDWSNALPIDSVGEPVPGSELNLVCRLSNRRTVLFLSVDVQLLSGASMLVVFSERTAELAPYRVDNLSALPLLISQSPCAALQQPRVVQEVLPASRAPFAWEQAVVAAPTLDLHVGRSVRKVCLDDLQRSGTIPCADPRASGAPHEPSSVIAAPRSAFGDGAGEWNGYRDVRLESLHEGVATTRLPGSIARAEVRARHSQREGRFGWHGDELWTADGLRATFRVFFVRWGLEVDLDSRGMRRSEVDLRHAVAHAAVQSQRSASDGSFGWSDSTLWVDEGLRARFAVTLQRDALPGSRPPLELRYRMVADGPVKVLQVMPAPSAAASGEVPSLPVLASEEDDGKLRLSVHVSLACLGVSLIADGCEELLYLSLVDPVVSYRASSGRDFLSAQVRHLQVDNQLQAASFPVLLQPSFSAEEAQQAVRPHSLELLVQRRIGAAQVLYYETVSLRLQTLELMVDTVLVRTLFLFVLSTYLDLAKMATAVVEATTRGQPRRADAVVPPKVYLRWLNLQPLRLHLSCRSVAGGRRREAAVLENAPASAVGVLNSVSAVLSNIDSAPLQLKALVLDNTFAPVGTLAQAICDSYREQLLQQLYKLLLSVELLGNPRGLFQHLATGVTDAFYEPLNGIMRGPDDSLANNLTYGLSDSVQQQEGPRNIGEGLLQTAESVSGGLRQRAATAKTGGRAERSRGLCAQRGGFGGFFKGVAQGAVGLVVKPAVGVADGITAAAEGLKSQTTVLRGLTRRRRQPRTNLLGELRLFSNADARIQRALYDAVTGRGVRSLASGRFCSQAPRARKGAEISLVVTTGHAILLSPLSQIAVWECVERSHELALHLRSGEVRRARFPSAAARAKAVRLIEQAVKLDESSTSRAPRR</sequence>
<evidence type="ECO:0000259" key="3">
    <source>
        <dbReference type="Pfam" id="PF25036"/>
    </source>
</evidence>
<dbReference type="eggNOG" id="KOG1796">
    <property type="taxonomic scope" value="Eukaryota"/>
</dbReference>
<dbReference type="EnsemblProtists" id="EOD35945">
    <property type="protein sequence ID" value="EOD35945"/>
    <property type="gene ID" value="EMIHUDRAFT_455216"/>
</dbReference>
<feature type="compositionally biased region" description="Basic residues" evidence="2">
    <location>
        <begin position="13"/>
        <end position="23"/>
    </location>
</feature>
<dbReference type="KEGG" id="ehx:EMIHUDRAFT_455216"/>
<evidence type="ECO:0000313" key="4">
    <source>
        <dbReference type="EnsemblProtists" id="EOD35945"/>
    </source>
</evidence>
<name>A0A0D3KJL0_EMIH1</name>
<dbReference type="RefSeq" id="XP_005788374.1">
    <property type="nucleotide sequence ID" value="XM_005788317.1"/>
</dbReference>
<organism evidence="4 5">
    <name type="scientific">Emiliania huxleyi (strain CCMP1516)</name>
    <dbReference type="NCBI Taxonomy" id="280463"/>
    <lineage>
        <taxon>Eukaryota</taxon>
        <taxon>Haptista</taxon>
        <taxon>Haptophyta</taxon>
        <taxon>Prymnesiophyceae</taxon>
        <taxon>Isochrysidales</taxon>
        <taxon>Noelaerhabdaceae</taxon>
        <taxon>Emiliania</taxon>
    </lineage>
</organism>
<proteinExistence type="inferred from homology"/>
<dbReference type="PANTHER" id="PTHR16166">
    <property type="entry name" value="VACUOLAR PROTEIN SORTING-ASSOCIATED PROTEIN VPS13"/>
    <property type="match status" value="1"/>
</dbReference>
<comment type="similarity">
    <text evidence="1">Belongs to the VPS13 family.</text>
</comment>